<name>A0A8K0KEC6_LADFU</name>
<dbReference type="InterPro" id="IPR018615">
    <property type="entry name" value="Ribosomal_mL55"/>
</dbReference>
<comment type="caution">
    <text evidence="1">The sequence shown here is derived from an EMBL/GenBank/DDBJ whole genome shotgun (WGS) entry which is preliminary data.</text>
</comment>
<gene>
    <name evidence="1" type="ORF">J437_LFUL014313</name>
</gene>
<sequence>MAAPLKRLVLPCLTNIHRGFNFHQSFRNLNCHSASITRPHRLIYARNYPTVVVFPDGSSINIRYHEPRKIITLPIDLEDLTEEERRLRLEKRKPKKKVKIEEDISDDFDVNRYVKFIKKK</sequence>
<dbReference type="GO" id="GO:0005762">
    <property type="term" value="C:mitochondrial large ribosomal subunit"/>
    <property type="evidence" value="ECO:0007669"/>
    <property type="project" value="InterPro"/>
</dbReference>
<reference evidence="1" key="2">
    <citation type="submission" date="2017-10" db="EMBL/GenBank/DDBJ databases">
        <title>Ladona fulva Genome sequencing and assembly.</title>
        <authorList>
            <person name="Murali S."/>
            <person name="Richards S."/>
            <person name="Bandaranaike D."/>
            <person name="Bellair M."/>
            <person name="Blankenburg K."/>
            <person name="Chao H."/>
            <person name="Dinh H."/>
            <person name="Doddapaneni H."/>
            <person name="Dugan-Rocha S."/>
            <person name="Elkadiri S."/>
            <person name="Gnanaolivu R."/>
            <person name="Hernandez B."/>
            <person name="Skinner E."/>
            <person name="Javaid M."/>
            <person name="Lee S."/>
            <person name="Li M."/>
            <person name="Ming W."/>
            <person name="Munidasa M."/>
            <person name="Muniz J."/>
            <person name="Nguyen L."/>
            <person name="Hughes D."/>
            <person name="Osuji N."/>
            <person name="Pu L.-L."/>
            <person name="Puazo M."/>
            <person name="Qu C."/>
            <person name="Quiroz J."/>
            <person name="Raj R."/>
            <person name="Weissenberger G."/>
            <person name="Xin Y."/>
            <person name="Zou X."/>
            <person name="Han Y."/>
            <person name="Worley K."/>
            <person name="Muzny D."/>
            <person name="Gibbs R."/>
        </authorList>
    </citation>
    <scope>NUCLEOTIDE SEQUENCE</scope>
    <source>
        <strain evidence="1">Sampled in the wild</strain>
    </source>
</reference>
<dbReference type="Pfam" id="PF09776">
    <property type="entry name" value="Mitoc_L55"/>
    <property type="match status" value="1"/>
</dbReference>
<dbReference type="AlphaFoldDB" id="A0A8K0KEC6"/>
<evidence type="ECO:0008006" key="3">
    <source>
        <dbReference type="Google" id="ProtNLM"/>
    </source>
</evidence>
<evidence type="ECO:0000313" key="1">
    <source>
        <dbReference type="EMBL" id="KAG8233709.1"/>
    </source>
</evidence>
<protein>
    <recommendedName>
        <fullName evidence="3">Mitochondrial ribosomal protein L55</fullName>
    </recommendedName>
</protein>
<evidence type="ECO:0000313" key="2">
    <source>
        <dbReference type="Proteomes" id="UP000792457"/>
    </source>
</evidence>
<proteinExistence type="predicted"/>
<keyword evidence="2" id="KW-1185">Reference proteome</keyword>
<dbReference type="Proteomes" id="UP000792457">
    <property type="component" value="Unassembled WGS sequence"/>
</dbReference>
<dbReference type="OrthoDB" id="9986315at2759"/>
<organism evidence="1 2">
    <name type="scientific">Ladona fulva</name>
    <name type="common">Scarce chaser dragonfly</name>
    <name type="synonym">Libellula fulva</name>
    <dbReference type="NCBI Taxonomy" id="123851"/>
    <lineage>
        <taxon>Eukaryota</taxon>
        <taxon>Metazoa</taxon>
        <taxon>Ecdysozoa</taxon>
        <taxon>Arthropoda</taxon>
        <taxon>Hexapoda</taxon>
        <taxon>Insecta</taxon>
        <taxon>Pterygota</taxon>
        <taxon>Palaeoptera</taxon>
        <taxon>Odonata</taxon>
        <taxon>Epiprocta</taxon>
        <taxon>Anisoptera</taxon>
        <taxon>Libelluloidea</taxon>
        <taxon>Libellulidae</taxon>
        <taxon>Ladona</taxon>
    </lineage>
</organism>
<dbReference type="EMBL" id="KZ308741">
    <property type="protein sequence ID" value="KAG8233709.1"/>
    <property type="molecule type" value="Genomic_DNA"/>
</dbReference>
<accession>A0A8K0KEC6</accession>
<reference evidence="1" key="1">
    <citation type="submission" date="2013-04" db="EMBL/GenBank/DDBJ databases">
        <authorList>
            <person name="Qu J."/>
            <person name="Murali S.C."/>
            <person name="Bandaranaike D."/>
            <person name="Bellair M."/>
            <person name="Blankenburg K."/>
            <person name="Chao H."/>
            <person name="Dinh H."/>
            <person name="Doddapaneni H."/>
            <person name="Downs B."/>
            <person name="Dugan-Rocha S."/>
            <person name="Elkadiri S."/>
            <person name="Gnanaolivu R.D."/>
            <person name="Hernandez B."/>
            <person name="Javaid M."/>
            <person name="Jayaseelan J.C."/>
            <person name="Lee S."/>
            <person name="Li M."/>
            <person name="Ming W."/>
            <person name="Munidasa M."/>
            <person name="Muniz J."/>
            <person name="Nguyen L."/>
            <person name="Ongeri F."/>
            <person name="Osuji N."/>
            <person name="Pu L.-L."/>
            <person name="Puazo M."/>
            <person name="Qu C."/>
            <person name="Quiroz J."/>
            <person name="Raj R."/>
            <person name="Weissenberger G."/>
            <person name="Xin Y."/>
            <person name="Zou X."/>
            <person name="Han Y."/>
            <person name="Richards S."/>
            <person name="Worley K."/>
            <person name="Muzny D."/>
            <person name="Gibbs R."/>
        </authorList>
    </citation>
    <scope>NUCLEOTIDE SEQUENCE</scope>
    <source>
        <strain evidence="1">Sampled in the wild</strain>
    </source>
</reference>
<dbReference type="GO" id="GO:0003735">
    <property type="term" value="F:structural constituent of ribosome"/>
    <property type="evidence" value="ECO:0007669"/>
    <property type="project" value="InterPro"/>
</dbReference>
<dbReference type="PANTHER" id="PTHR34095">
    <property type="entry name" value="39S RIBOSOMAL PROTEIN L55, MITOCHONDRIAL"/>
    <property type="match status" value="1"/>
</dbReference>
<dbReference type="InterPro" id="IPR044884">
    <property type="entry name" value="Ribosomal_mL55_sf"/>
</dbReference>
<dbReference type="PANTHER" id="PTHR34095:SF1">
    <property type="entry name" value="LARGE RIBOSOMAL SUBUNIT PROTEIN ML55"/>
    <property type="match status" value="1"/>
</dbReference>
<dbReference type="Gene3D" id="6.20.130.20">
    <property type="entry name" value="Mitochondrial ribosomal protein L55"/>
    <property type="match status" value="1"/>
</dbReference>
<dbReference type="GO" id="GO:0006412">
    <property type="term" value="P:translation"/>
    <property type="evidence" value="ECO:0007669"/>
    <property type="project" value="TreeGrafter"/>
</dbReference>